<feature type="compositionally biased region" description="Low complexity" evidence="1">
    <location>
        <begin position="50"/>
        <end position="74"/>
    </location>
</feature>
<proteinExistence type="predicted"/>
<protein>
    <submittedName>
        <fullName evidence="2">Microtubule-actin cross-linking factor 1:-like isoforms 1/2/3/5</fullName>
    </submittedName>
</protein>
<comment type="caution">
    <text evidence="2">The sequence shown here is derived from an EMBL/GenBank/DDBJ whole genome shotgun (WGS) entry which is preliminary data.</text>
</comment>
<reference evidence="2 3" key="1">
    <citation type="journal article" date="2018" name="Gigascience">
        <title>Genomes of trombidid mites reveal novel predicted allergens and laterally-transferred genes associated with secondary metabolism.</title>
        <authorList>
            <person name="Dong X."/>
            <person name="Chaisiri K."/>
            <person name="Xia D."/>
            <person name="Armstrong S.D."/>
            <person name="Fang Y."/>
            <person name="Donnelly M.J."/>
            <person name="Kadowaki T."/>
            <person name="McGarry J.W."/>
            <person name="Darby A.C."/>
            <person name="Makepeace B.L."/>
        </authorList>
    </citation>
    <scope>NUCLEOTIDE SEQUENCE [LARGE SCALE GENOMIC DNA]</scope>
    <source>
        <strain evidence="2">UoL-UT</strain>
    </source>
</reference>
<feature type="compositionally biased region" description="Polar residues" evidence="1">
    <location>
        <begin position="101"/>
        <end position="114"/>
    </location>
</feature>
<sequence length="120" mass="13205">MSIREQIREKTERSVPMSISGMNRFSNSTGDLSYTETDSGTKSRPRSRLTPGTPGSGSRPGSRPSSRPQSRAASDMCSESLDGYQQRKTTKYTPPPAGMKRQSSFGRTTPSTNGSKDRWH</sequence>
<dbReference type="EMBL" id="NCKV01001659">
    <property type="protein sequence ID" value="RWS27954.1"/>
    <property type="molecule type" value="Genomic_DNA"/>
</dbReference>
<name>A0A443SKA0_9ACAR</name>
<feature type="compositionally biased region" description="Basic and acidic residues" evidence="1">
    <location>
        <begin position="1"/>
        <end position="13"/>
    </location>
</feature>
<feature type="compositionally biased region" description="Polar residues" evidence="1">
    <location>
        <begin position="20"/>
        <end position="42"/>
    </location>
</feature>
<feature type="region of interest" description="Disordered" evidence="1">
    <location>
        <begin position="1"/>
        <end position="120"/>
    </location>
</feature>
<organism evidence="2 3">
    <name type="scientific">Leptotrombidium deliense</name>
    <dbReference type="NCBI Taxonomy" id="299467"/>
    <lineage>
        <taxon>Eukaryota</taxon>
        <taxon>Metazoa</taxon>
        <taxon>Ecdysozoa</taxon>
        <taxon>Arthropoda</taxon>
        <taxon>Chelicerata</taxon>
        <taxon>Arachnida</taxon>
        <taxon>Acari</taxon>
        <taxon>Acariformes</taxon>
        <taxon>Trombidiformes</taxon>
        <taxon>Prostigmata</taxon>
        <taxon>Anystina</taxon>
        <taxon>Parasitengona</taxon>
        <taxon>Trombiculoidea</taxon>
        <taxon>Trombiculidae</taxon>
        <taxon>Leptotrombidium</taxon>
    </lineage>
</organism>
<accession>A0A443SKA0</accession>
<keyword evidence="3" id="KW-1185">Reference proteome</keyword>
<gene>
    <name evidence="2" type="ORF">B4U80_09494</name>
</gene>
<dbReference type="STRING" id="299467.A0A443SKA0"/>
<dbReference type="Proteomes" id="UP000288716">
    <property type="component" value="Unassembled WGS sequence"/>
</dbReference>
<evidence type="ECO:0000256" key="1">
    <source>
        <dbReference type="SAM" id="MobiDB-lite"/>
    </source>
</evidence>
<evidence type="ECO:0000313" key="2">
    <source>
        <dbReference type="EMBL" id="RWS27954.1"/>
    </source>
</evidence>
<dbReference type="AlphaFoldDB" id="A0A443SKA0"/>
<evidence type="ECO:0000313" key="3">
    <source>
        <dbReference type="Proteomes" id="UP000288716"/>
    </source>
</evidence>
<dbReference type="VEuPathDB" id="VectorBase:LDEU004086"/>